<accession>A0ACB9F3P8</accession>
<proteinExistence type="predicted"/>
<evidence type="ECO:0000313" key="2">
    <source>
        <dbReference type="Proteomes" id="UP001055811"/>
    </source>
</evidence>
<dbReference type="EMBL" id="CM042011">
    <property type="protein sequence ID" value="KAI3765523.1"/>
    <property type="molecule type" value="Genomic_DNA"/>
</dbReference>
<gene>
    <name evidence="1" type="ORF">L2E82_15559</name>
</gene>
<name>A0ACB9F3P8_CICIN</name>
<sequence>MTPKRNILSGHNLVFMVTPVIDIKNANAAQNLGLFSRAFDGNSNNHVFALEFDVFKNEDFRYINYYHVGIDVNSLTSVNSMEAGYFKDQDEVFRRRSWW</sequence>
<protein>
    <submittedName>
        <fullName evidence="1">Uncharacterized protein</fullName>
    </submittedName>
</protein>
<dbReference type="Proteomes" id="UP001055811">
    <property type="component" value="Linkage Group LG03"/>
</dbReference>
<comment type="caution">
    <text evidence="1">The sequence shown here is derived from an EMBL/GenBank/DDBJ whole genome shotgun (WGS) entry which is preliminary data.</text>
</comment>
<keyword evidence="2" id="KW-1185">Reference proteome</keyword>
<reference evidence="2" key="1">
    <citation type="journal article" date="2022" name="Mol. Ecol. Resour.">
        <title>The genomes of chicory, endive, great burdock and yacon provide insights into Asteraceae palaeo-polyploidization history and plant inulin production.</title>
        <authorList>
            <person name="Fan W."/>
            <person name="Wang S."/>
            <person name="Wang H."/>
            <person name="Wang A."/>
            <person name="Jiang F."/>
            <person name="Liu H."/>
            <person name="Zhao H."/>
            <person name="Xu D."/>
            <person name="Zhang Y."/>
        </authorList>
    </citation>
    <scope>NUCLEOTIDE SEQUENCE [LARGE SCALE GENOMIC DNA]</scope>
    <source>
        <strain evidence="2">cv. Punajuju</strain>
    </source>
</reference>
<organism evidence="1 2">
    <name type="scientific">Cichorium intybus</name>
    <name type="common">Chicory</name>
    <dbReference type="NCBI Taxonomy" id="13427"/>
    <lineage>
        <taxon>Eukaryota</taxon>
        <taxon>Viridiplantae</taxon>
        <taxon>Streptophyta</taxon>
        <taxon>Embryophyta</taxon>
        <taxon>Tracheophyta</taxon>
        <taxon>Spermatophyta</taxon>
        <taxon>Magnoliopsida</taxon>
        <taxon>eudicotyledons</taxon>
        <taxon>Gunneridae</taxon>
        <taxon>Pentapetalae</taxon>
        <taxon>asterids</taxon>
        <taxon>campanulids</taxon>
        <taxon>Asterales</taxon>
        <taxon>Asteraceae</taxon>
        <taxon>Cichorioideae</taxon>
        <taxon>Cichorieae</taxon>
        <taxon>Cichoriinae</taxon>
        <taxon>Cichorium</taxon>
    </lineage>
</organism>
<reference evidence="1 2" key="2">
    <citation type="journal article" date="2022" name="Mol. Ecol. Resour.">
        <title>The genomes of chicory, endive, great burdock and yacon provide insights into Asteraceae paleo-polyploidization history and plant inulin production.</title>
        <authorList>
            <person name="Fan W."/>
            <person name="Wang S."/>
            <person name="Wang H."/>
            <person name="Wang A."/>
            <person name="Jiang F."/>
            <person name="Liu H."/>
            <person name="Zhao H."/>
            <person name="Xu D."/>
            <person name="Zhang Y."/>
        </authorList>
    </citation>
    <scope>NUCLEOTIDE SEQUENCE [LARGE SCALE GENOMIC DNA]</scope>
    <source>
        <strain evidence="2">cv. Punajuju</strain>
        <tissue evidence="1">Leaves</tissue>
    </source>
</reference>
<evidence type="ECO:0000313" key="1">
    <source>
        <dbReference type="EMBL" id="KAI3765523.1"/>
    </source>
</evidence>